<dbReference type="PANTHER" id="PTHR43162:SF1">
    <property type="entry name" value="PRESTALK A DIFFERENTIATION PROTEIN A"/>
    <property type="match status" value="1"/>
</dbReference>
<dbReference type="Proteomes" id="UP001518976">
    <property type="component" value="Unassembled WGS sequence"/>
</dbReference>
<evidence type="ECO:0000313" key="3">
    <source>
        <dbReference type="Proteomes" id="UP001518976"/>
    </source>
</evidence>
<dbReference type="InterPro" id="IPR036291">
    <property type="entry name" value="NAD(P)-bd_dom_sf"/>
</dbReference>
<gene>
    <name evidence="2" type="ORF">JW592_25355</name>
</gene>
<dbReference type="EMBL" id="JAFFZN010000027">
    <property type="protein sequence ID" value="MBO8188774.1"/>
    <property type="molecule type" value="Genomic_DNA"/>
</dbReference>
<dbReference type="InterPro" id="IPR016040">
    <property type="entry name" value="NAD(P)-bd_dom"/>
</dbReference>
<evidence type="ECO:0000259" key="1">
    <source>
        <dbReference type="Pfam" id="PF13460"/>
    </source>
</evidence>
<dbReference type="SUPFAM" id="SSF51735">
    <property type="entry name" value="NAD(P)-binding Rossmann-fold domains"/>
    <property type="match status" value="1"/>
</dbReference>
<sequence length="264" mass="28436">MTRSDDSTTRSGPVLVTGGTGTLGRPLVDTLLADGVAVRVMSRRPRPADDDRPCEWAVCDLTNGVGLAAAVSGVRAIVHCATDPWREVKVLSRVVEAAREAGVAHLVYISIVGVDRVPFPYYKAKFAAERLLERSGVPWTILRATQFHDLVAAVTNGQRRLPFVLSPAGFRFQPVEVTEVAHRLAELVRGAPAGRVPDMGGPRVHTARELAGATLRAAGRRRRVVDVPLPGRTARAFRRGGNLAPDHATGKATFAEFLANRKSD</sequence>
<dbReference type="PANTHER" id="PTHR43162">
    <property type="match status" value="1"/>
</dbReference>
<organism evidence="2 3">
    <name type="scientific">Streptomyces spirodelae</name>
    <dbReference type="NCBI Taxonomy" id="2812904"/>
    <lineage>
        <taxon>Bacteria</taxon>
        <taxon>Bacillati</taxon>
        <taxon>Actinomycetota</taxon>
        <taxon>Actinomycetes</taxon>
        <taxon>Kitasatosporales</taxon>
        <taxon>Streptomycetaceae</taxon>
        <taxon>Streptomyces</taxon>
    </lineage>
</organism>
<dbReference type="Gene3D" id="3.40.50.720">
    <property type="entry name" value="NAD(P)-binding Rossmann-like Domain"/>
    <property type="match status" value="1"/>
</dbReference>
<accession>A0ABS3X079</accession>
<dbReference type="RefSeq" id="WP_209267549.1">
    <property type="nucleotide sequence ID" value="NZ_JAFFZN010000027.1"/>
</dbReference>
<dbReference type="InterPro" id="IPR051604">
    <property type="entry name" value="Ergot_Alk_Oxidoreductase"/>
</dbReference>
<comment type="caution">
    <text evidence="2">The sequence shown here is derived from an EMBL/GenBank/DDBJ whole genome shotgun (WGS) entry which is preliminary data.</text>
</comment>
<proteinExistence type="predicted"/>
<name>A0ABS3X079_9ACTN</name>
<protein>
    <submittedName>
        <fullName evidence="2">NAD(P)H-binding protein</fullName>
    </submittedName>
</protein>
<evidence type="ECO:0000313" key="2">
    <source>
        <dbReference type="EMBL" id="MBO8188774.1"/>
    </source>
</evidence>
<reference evidence="2 3" key="1">
    <citation type="submission" date="2021-02" db="EMBL/GenBank/DDBJ databases">
        <title>Streptomyces spirodelae sp. nov., isolated from duckweed.</title>
        <authorList>
            <person name="Saimee Y."/>
            <person name="Duangmal K."/>
        </authorList>
    </citation>
    <scope>NUCLEOTIDE SEQUENCE [LARGE SCALE GENOMIC DNA]</scope>
    <source>
        <strain evidence="2 3">DW4-2</strain>
    </source>
</reference>
<feature type="domain" description="NAD(P)-binding" evidence="1">
    <location>
        <begin position="18"/>
        <end position="149"/>
    </location>
</feature>
<keyword evidence="3" id="KW-1185">Reference proteome</keyword>
<dbReference type="Pfam" id="PF13460">
    <property type="entry name" value="NAD_binding_10"/>
    <property type="match status" value="1"/>
</dbReference>